<dbReference type="eggNOG" id="COG1677">
    <property type="taxonomic scope" value="Bacteria"/>
</dbReference>
<evidence type="ECO:0000256" key="3">
    <source>
        <dbReference type="ARBA" id="ARBA00023143"/>
    </source>
</evidence>
<dbReference type="GO" id="GO:0005198">
    <property type="term" value="F:structural molecule activity"/>
    <property type="evidence" value="ECO:0007669"/>
    <property type="project" value="UniProtKB-UniRule"/>
</dbReference>
<reference evidence="7" key="1">
    <citation type="submission" date="2015-07" db="EMBL/GenBank/DDBJ databases">
        <title>Near-Complete Genome Sequence of the Cellulolytic Bacterium Bacteroides (Pseudobacteroides) cellulosolvens ATCC 35603.</title>
        <authorList>
            <person name="Dassa B."/>
            <person name="Utturkar S.M."/>
            <person name="Klingeman D.M."/>
            <person name="Hurt R.A."/>
            <person name="Keller M."/>
            <person name="Xu J."/>
            <person name="Reddy Y.H.K."/>
            <person name="Borovok I."/>
            <person name="Grinberg I.R."/>
            <person name="Lamed R."/>
            <person name="Zhivin O."/>
            <person name="Bayer E.A."/>
            <person name="Brown S.D."/>
        </authorList>
    </citation>
    <scope>NUCLEOTIDE SEQUENCE [LARGE SCALE GENOMIC DNA]</scope>
    <source>
        <strain evidence="7">DSM 2933</strain>
    </source>
</reference>
<dbReference type="PATRIC" id="fig|398512.5.peg.3833"/>
<keyword evidence="6" id="KW-0966">Cell projection</keyword>
<evidence type="ECO:0000256" key="4">
    <source>
        <dbReference type="HAMAP-Rule" id="MF_00724"/>
    </source>
</evidence>
<dbReference type="PANTHER" id="PTHR34653:SF1">
    <property type="entry name" value="FLAGELLAR HOOK-BASAL BODY COMPLEX PROTEIN FLIE"/>
    <property type="match status" value="1"/>
</dbReference>
<keyword evidence="6" id="KW-0969">Cilium</keyword>
<dbReference type="STRING" id="398512.Bccel_3659"/>
<keyword evidence="7" id="KW-1185">Reference proteome</keyword>
<sequence length="100" mass="11146">MAVNSVNGFNAISPIVFDRNVPNTENKGLNFAEIFNNAINSVNDLQIQSKELTENLAVGRTDNIHEVLIAGEKAEVALQLTMQIRNKILDAYSEIMRMQI</sequence>
<dbReference type="PRINTS" id="PR01006">
    <property type="entry name" value="FLGHOOKFLIE"/>
</dbReference>
<dbReference type="Proteomes" id="UP000036923">
    <property type="component" value="Unassembled WGS sequence"/>
</dbReference>
<evidence type="ECO:0000313" key="7">
    <source>
        <dbReference type="Proteomes" id="UP000036923"/>
    </source>
</evidence>
<dbReference type="AlphaFoldDB" id="A0A0L6JRR7"/>
<dbReference type="GO" id="GO:0003774">
    <property type="term" value="F:cytoskeletal motor activity"/>
    <property type="evidence" value="ECO:0007669"/>
    <property type="project" value="InterPro"/>
</dbReference>
<dbReference type="Pfam" id="PF02049">
    <property type="entry name" value="FliE"/>
    <property type="match status" value="1"/>
</dbReference>
<evidence type="ECO:0000313" key="6">
    <source>
        <dbReference type="EMBL" id="KNY28385.1"/>
    </source>
</evidence>
<accession>A0A0L6JRR7</accession>
<protein>
    <recommendedName>
        <fullName evidence="4 5">Flagellar hook-basal body complex protein FliE</fullName>
    </recommendedName>
</protein>
<dbReference type="HAMAP" id="MF_00724">
    <property type="entry name" value="FliE"/>
    <property type="match status" value="1"/>
</dbReference>
<dbReference type="GO" id="GO:0071973">
    <property type="term" value="P:bacterial-type flagellum-dependent cell motility"/>
    <property type="evidence" value="ECO:0007669"/>
    <property type="project" value="InterPro"/>
</dbReference>
<evidence type="ECO:0000256" key="2">
    <source>
        <dbReference type="ARBA" id="ARBA00009272"/>
    </source>
</evidence>
<gene>
    <name evidence="4" type="primary">fliE</name>
    <name evidence="6" type="ORF">Bccel_3659</name>
</gene>
<name>A0A0L6JRR7_9FIRM</name>
<organism evidence="6 7">
    <name type="scientific">Pseudobacteroides cellulosolvens ATCC 35603 = DSM 2933</name>
    <dbReference type="NCBI Taxonomy" id="398512"/>
    <lineage>
        <taxon>Bacteria</taxon>
        <taxon>Bacillati</taxon>
        <taxon>Bacillota</taxon>
        <taxon>Clostridia</taxon>
        <taxon>Eubacteriales</taxon>
        <taxon>Oscillospiraceae</taxon>
        <taxon>Pseudobacteroides</taxon>
    </lineage>
</organism>
<dbReference type="RefSeq" id="WP_036938699.1">
    <property type="nucleotide sequence ID" value="NZ_JQKC01000007.1"/>
</dbReference>
<dbReference type="NCBIfam" id="TIGR00205">
    <property type="entry name" value="fliE"/>
    <property type="match status" value="1"/>
</dbReference>
<keyword evidence="6" id="KW-0282">Flagellum</keyword>
<dbReference type="OrthoDB" id="9812413at2"/>
<comment type="subcellular location">
    <subcellularLocation>
        <location evidence="1 4">Bacterial flagellum basal body</location>
    </subcellularLocation>
</comment>
<evidence type="ECO:0000256" key="5">
    <source>
        <dbReference type="NCBIfam" id="TIGR00205"/>
    </source>
</evidence>
<proteinExistence type="inferred from homology"/>
<evidence type="ECO:0000256" key="1">
    <source>
        <dbReference type="ARBA" id="ARBA00004117"/>
    </source>
</evidence>
<dbReference type="PANTHER" id="PTHR34653">
    <property type="match status" value="1"/>
</dbReference>
<comment type="caution">
    <text evidence="6">The sequence shown here is derived from an EMBL/GenBank/DDBJ whole genome shotgun (WGS) entry which is preliminary data.</text>
</comment>
<dbReference type="EMBL" id="LGTC01000001">
    <property type="protein sequence ID" value="KNY28385.1"/>
    <property type="molecule type" value="Genomic_DNA"/>
</dbReference>
<dbReference type="GO" id="GO:0009425">
    <property type="term" value="C:bacterial-type flagellum basal body"/>
    <property type="evidence" value="ECO:0007669"/>
    <property type="project" value="UniProtKB-SubCell"/>
</dbReference>
<comment type="similarity">
    <text evidence="2 4">Belongs to the FliE family.</text>
</comment>
<dbReference type="InterPro" id="IPR001624">
    <property type="entry name" value="FliE"/>
</dbReference>
<keyword evidence="3 4" id="KW-0975">Bacterial flagellum</keyword>